<dbReference type="OrthoDB" id="2921803at2759"/>
<gene>
    <name evidence="1" type="ORF">BDQ12DRAFT_727490</name>
</gene>
<evidence type="ECO:0000313" key="1">
    <source>
        <dbReference type="EMBL" id="TFK33750.1"/>
    </source>
</evidence>
<name>A0A5C3LLM5_9AGAR</name>
<evidence type="ECO:0008006" key="3">
    <source>
        <dbReference type="Google" id="ProtNLM"/>
    </source>
</evidence>
<accession>A0A5C3LLM5</accession>
<dbReference type="EMBL" id="ML213642">
    <property type="protein sequence ID" value="TFK33750.1"/>
    <property type="molecule type" value="Genomic_DNA"/>
</dbReference>
<organism evidence="1 2">
    <name type="scientific">Crucibulum laeve</name>
    <dbReference type="NCBI Taxonomy" id="68775"/>
    <lineage>
        <taxon>Eukaryota</taxon>
        <taxon>Fungi</taxon>
        <taxon>Dikarya</taxon>
        <taxon>Basidiomycota</taxon>
        <taxon>Agaricomycotina</taxon>
        <taxon>Agaricomycetes</taxon>
        <taxon>Agaricomycetidae</taxon>
        <taxon>Agaricales</taxon>
        <taxon>Agaricineae</taxon>
        <taxon>Nidulariaceae</taxon>
        <taxon>Crucibulum</taxon>
    </lineage>
</organism>
<reference evidence="1 2" key="1">
    <citation type="journal article" date="2019" name="Nat. Ecol. Evol.">
        <title>Megaphylogeny resolves global patterns of mushroom evolution.</title>
        <authorList>
            <person name="Varga T."/>
            <person name="Krizsan K."/>
            <person name="Foldi C."/>
            <person name="Dima B."/>
            <person name="Sanchez-Garcia M."/>
            <person name="Sanchez-Ramirez S."/>
            <person name="Szollosi G.J."/>
            <person name="Szarkandi J.G."/>
            <person name="Papp V."/>
            <person name="Albert L."/>
            <person name="Andreopoulos W."/>
            <person name="Angelini C."/>
            <person name="Antonin V."/>
            <person name="Barry K.W."/>
            <person name="Bougher N.L."/>
            <person name="Buchanan P."/>
            <person name="Buyck B."/>
            <person name="Bense V."/>
            <person name="Catcheside P."/>
            <person name="Chovatia M."/>
            <person name="Cooper J."/>
            <person name="Damon W."/>
            <person name="Desjardin D."/>
            <person name="Finy P."/>
            <person name="Geml J."/>
            <person name="Haridas S."/>
            <person name="Hughes K."/>
            <person name="Justo A."/>
            <person name="Karasinski D."/>
            <person name="Kautmanova I."/>
            <person name="Kiss B."/>
            <person name="Kocsube S."/>
            <person name="Kotiranta H."/>
            <person name="LaButti K.M."/>
            <person name="Lechner B.E."/>
            <person name="Liimatainen K."/>
            <person name="Lipzen A."/>
            <person name="Lukacs Z."/>
            <person name="Mihaltcheva S."/>
            <person name="Morgado L.N."/>
            <person name="Niskanen T."/>
            <person name="Noordeloos M.E."/>
            <person name="Ohm R.A."/>
            <person name="Ortiz-Santana B."/>
            <person name="Ovrebo C."/>
            <person name="Racz N."/>
            <person name="Riley R."/>
            <person name="Savchenko A."/>
            <person name="Shiryaev A."/>
            <person name="Soop K."/>
            <person name="Spirin V."/>
            <person name="Szebenyi C."/>
            <person name="Tomsovsky M."/>
            <person name="Tulloss R.E."/>
            <person name="Uehling J."/>
            <person name="Grigoriev I.V."/>
            <person name="Vagvolgyi C."/>
            <person name="Papp T."/>
            <person name="Martin F.M."/>
            <person name="Miettinen O."/>
            <person name="Hibbett D.S."/>
            <person name="Nagy L.G."/>
        </authorList>
    </citation>
    <scope>NUCLEOTIDE SEQUENCE [LARGE SCALE GENOMIC DNA]</scope>
    <source>
        <strain evidence="1 2">CBS 166.37</strain>
    </source>
</reference>
<dbReference type="AlphaFoldDB" id="A0A5C3LLM5"/>
<keyword evidence="2" id="KW-1185">Reference proteome</keyword>
<sequence>MLDLTANFRHFSEFTEIVSVFPKLKDLRAAIRYSYSGSRHTSHCPSMRLHSLRATSSTGNILQWLLLLQPIPAIPNLDLHISLNGDSDIPFIAKYFRSVGDKLKTFTLACHSEDGLESDSDAHFSKHVYRDLNLSVNTTLQSMTVDAESVSTTFIECLVSQLNSPDFQELKFEKFRPGAEGWHRIDRRLSEISSLRWLTVCSSSATYASEEGIRATFPRCNDRGILDIKYSSSGHA</sequence>
<proteinExistence type="predicted"/>
<protein>
    <recommendedName>
        <fullName evidence="3">F-box domain-containing protein</fullName>
    </recommendedName>
</protein>
<dbReference type="Proteomes" id="UP000308652">
    <property type="component" value="Unassembled WGS sequence"/>
</dbReference>
<evidence type="ECO:0000313" key="2">
    <source>
        <dbReference type="Proteomes" id="UP000308652"/>
    </source>
</evidence>